<evidence type="ECO:0000313" key="4">
    <source>
        <dbReference type="Proteomes" id="UP000823771"/>
    </source>
</evidence>
<reference evidence="3" key="2">
    <citation type="journal article" date="2021" name="PeerJ">
        <title>Extensive microbial diversity within the chicken gut microbiome revealed by metagenomics and culture.</title>
        <authorList>
            <person name="Gilroy R."/>
            <person name="Ravi A."/>
            <person name="Getino M."/>
            <person name="Pursley I."/>
            <person name="Horton D.L."/>
            <person name="Alikhan N.F."/>
            <person name="Baker D."/>
            <person name="Gharbi K."/>
            <person name="Hall N."/>
            <person name="Watson M."/>
            <person name="Adriaenssens E.M."/>
            <person name="Foster-Nyarko E."/>
            <person name="Jarju S."/>
            <person name="Secka A."/>
            <person name="Antonio M."/>
            <person name="Oren A."/>
            <person name="Chaudhuri R.R."/>
            <person name="La Ragione R."/>
            <person name="Hildebrand F."/>
            <person name="Pallen M.J."/>
        </authorList>
    </citation>
    <scope>NUCLEOTIDE SEQUENCE</scope>
    <source>
        <strain evidence="3">2478</strain>
    </source>
</reference>
<protein>
    <submittedName>
        <fullName evidence="3">AMP-binding protein</fullName>
    </submittedName>
</protein>
<dbReference type="InterPro" id="IPR020845">
    <property type="entry name" value="AMP-binding_CS"/>
</dbReference>
<dbReference type="InterPro" id="IPR000873">
    <property type="entry name" value="AMP-dep_synth/lig_dom"/>
</dbReference>
<organism evidence="3 4">
    <name type="scientific">Candidatus Cryptobacteroides excrementipullorum</name>
    <dbReference type="NCBI Taxonomy" id="2840761"/>
    <lineage>
        <taxon>Bacteria</taxon>
        <taxon>Pseudomonadati</taxon>
        <taxon>Bacteroidota</taxon>
        <taxon>Bacteroidia</taxon>
        <taxon>Bacteroidales</taxon>
        <taxon>Candidatus Cryptobacteroides</taxon>
    </lineage>
</organism>
<dbReference type="Pfam" id="PF23562">
    <property type="entry name" value="AMP-binding_C_3"/>
    <property type="match status" value="1"/>
</dbReference>
<name>A0A9D9IRQ3_9BACT</name>
<evidence type="ECO:0000256" key="1">
    <source>
        <dbReference type="ARBA" id="ARBA00024484"/>
    </source>
</evidence>
<dbReference type="InterPro" id="IPR042099">
    <property type="entry name" value="ANL_N_sf"/>
</dbReference>
<feature type="domain" description="AMP-dependent synthetase/ligase" evidence="2">
    <location>
        <begin position="13"/>
        <end position="406"/>
    </location>
</feature>
<sequence>MKHYFTRIMEMVQAHWDAPALCNYKGESFTFGQMAIQIEKLHIFFETSGIRKGDKVALCARNSARWAVSFLAANTYGAVVVPILADFHPESVNALVEHSGSVLLFTDDDLWRKLDTGRMPGLECAVSVSDFSILYDRDASYGKAAGAVEQVFSERYPHGFTPGDVSYPSDNDTDIALINYTSGTTSAPKGVMLRYECISSNIEFGLKRIPVRFGDRIVSMLPLAHMYGMAFEFLYPLCGGAGIYFLGKTPTPSLLLGAMAQVRPYLVITVPLVMEKIFKSSVQPVLKKPAMRVLTRIPLIDKVIYGKIRKKLLNAFGGNIRMMIMGGAALNPEVESWFRKFRLPYTVGYGMTECAPLLGYEDWDKFVPKSCGKCVDRCEVRIDSSDPQNVVGEIQARGMNVMSGYYRNPEATAAAFTPDGWLRTGDLGVIDRNGNIFIRGRSKNMILSSNGQNIYPEEIEAMLNNCPYVVESVVVDRSSRLVALVYPDRDRLAAEGIGEEGTTAVMETVMSDVNRSLPSYSRLSRIELVDQPFEKTPKMSIKRFLYE</sequence>
<dbReference type="PANTHER" id="PTHR43272">
    <property type="entry name" value="LONG-CHAIN-FATTY-ACID--COA LIGASE"/>
    <property type="match status" value="1"/>
</dbReference>
<dbReference type="Gene3D" id="3.40.50.12780">
    <property type="entry name" value="N-terminal domain of ligase-like"/>
    <property type="match status" value="1"/>
</dbReference>
<comment type="catalytic activity">
    <reaction evidence="1">
        <text>a long-chain fatty acid + ATP + CoA = a long-chain fatty acyl-CoA + AMP + diphosphate</text>
        <dbReference type="Rhea" id="RHEA:15421"/>
        <dbReference type="ChEBI" id="CHEBI:30616"/>
        <dbReference type="ChEBI" id="CHEBI:33019"/>
        <dbReference type="ChEBI" id="CHEBI:57287"/>
        <dbReference type="ChEBI" id="CHEBI:57560"/>
        <dbReference type="ChEBI" id="CHEBI:83139"/>
        <dbReference type="ChEBI" id="CHEBI:456215"/>
        <dbReference type="EC" id="6.2.1.3"/>
    </reaction>
    <physiologicalReaction direction="left-to-right" evidence="1">
        <dbReference type="Rhea" id="RHEA:15422"/>
    </physiologicalReaction>
</comment>
<dbReference type="GO" id="GO:0016020">
    <property type="term" value="C:membrane"/>
    <property type="evidence" value="ECO:0007669"/>
    <property type="project" value="TreeGrafter"/>
</dbReference>
<comment type="caution">
    <text evidence="3">The sequence shown here is derived from an EMBL/GenBank/DDBJ whole genome shotgun (WGS) entry which is preliminary data.</text>
</comment>
<reference evidence="3" key="1">
    <citation type="submission" date="2020-10" db="EMBL/GenBank/DDBJ databases">
        <authorList>
            <person name="Gilroy R."/>
        </authorList>
    </citation>
    <scope>NUCLEOTIDE SEQUENCE</scope>
    <source>
        <strain evidence="3">2478</strain>
    </source>
</reference>
<gene>
    <name evidence="3" type="ORF">IAB80_02955</name>
</gene>
<proteinExistence type="predicted"/>
<dbReference type="EMBL" id="JADILZ010000027">
    <property type="protein sequence ID" value="MBO8477839.1"/>
    <property type="molecule type" value="Genomic_DNA"/>
</dbReference>
<dbReference type="InterPro" id="IPR045851">
    <property type="entry name" value="AMP-bd_C_sf"/>
</dbReference>
<dbReference type="SUPFAM" id="SSF56801">
    <property type="entry name" value="Acetyl-CoA synthetase-like"/>
    <property type="match status" value="1"/>
</dbReference>
<accession>A0A9D9IRQ3</accession>
<dbReference type="Gene3D" id="3.30.300.30">
    <property type="match status" value="1"/>
</dbReference>
<dbReference type="GO" id="GO:0004467">
    <property type="term" value="F:long-chain fatty acid-CoA ligase activity"/>
    <property type="evidence" value="ECO:0007669"/>
    <property type="project" value="UniProtKB-EC"/>
</dbReference>
<dbReference type="Pfam" id="PF00501">
    <property type="entry name" value="AMP-binding"/>
    <property type="match status" value="1"/>
</dbReference>
<dbReference type="Proteomes" id="UP000823771">
    <property type="component" value="Unassembled WGS sequence"/>
</dbReference>
<dbReference type="PROSITE" id="PS00455">
    <property type="entry name" value="AMP_BINDING"/>
    <property type="match status" value="1"/>
</dbReference>
<dbReference type="PANTHER" id="PTHR43272:SF52">
    <property type="entry name" value="AMP-DEPENDENT SYNTHETASE_LIGASE DOMAIN-CONTAINING PROTEIN"/>
    <property type="match status" value="1"/>
</dbReference>
<dbReference type="AlphaFoldDB" id="A0A9D9IRQ3"/>
<evidence type="ECO:0000313" key="3">
    <source>
        <dbReference type="EMBL" id="MBO8477839.1"/>
    </source>
</evidence>
<evidence type="ECO:0000259" key="2">
    <source>
        <dbReference type="Pfam" id="PF00501"/>
    </source>
</evidence>